<organism evidence="1 2">
    <name type="scientific">Aspergillus aculeatus (strain ATCC 16872 / CBS 172.66 / WB 5094)</name>
    <dbReference type="NCBI Taxonomy" id="690307"/>
    <lineage>
        <taxon>Eukaryota</taxon>
        <taxon>Fungi</taxon>
        <taxon>Dikarya</taxon>
        <taxon>Ascomycota</taxon>
        <taxon>Pezizomycotina</taxon>
        <taxon>Eurotiomycetes</taxon>
        <taxon>Eurotiomycetidae</taxon>
        <taxon>Eurotiales</taxon>
        <taxon>Aspergillaceae</taxon>
        <taxon>Aspergillus</taxon>
        <taxon>Aspergillus subgen. Circumdati</taxon>
    </lineage>
</organism>
<evidence type="ECO:0000313" key="1">
    <source>
        <dbReference type="EMBL" id="OJJ96018.1"/>
    </source>
</evidence>
<dbReference type="Proteomes" id="UP000184546">
    <property type="component" value="Unassembled WGS sequence"/>
</dbReference>
<dbReference type="OrthoDB" id="5985073at2759"/>
<dbReference type="EMBL" id="KV878987">
    <property type="protein sequence ID" value="OJJ96018.1"/>
    <property type="molecule type" value="Genomic_DNA"/>
</dbReference>
<dbReference type="Gene3D" id="3.10.350.10">
    <property type="entry name" value="LysM domain"/>
    <property type="match status" value="1"/>
</dbReference>
<reference evidence="2" key="1">
    <citation type="journal article" date="2017" name="Genome Biol.">
        <title>Comparative genomics reveals high biological diversity and specific adaptations in the industrially and medically important fungal genus Aspergillus.</title>
        <authorList>
            <person name="de Vries R.P."/>
            <person name="Riley R."/>
            <person name="Wiebenga A."/>
            <person name="Aguilar-Osorio G."/>
            <person name="Amillis S."/>
            <person name="Uchima C.A."/>
            <person name="Anderluh G."/>
            <person name="Asadollahi M."/>
            <person name="Askin M."/>
            <person name="Barry K."/>
            <person name="Battaglia E."/>
            <person name="Bayram O."/>
            <person name="Benocci T."/>
            <person name="Braus-Stromeyer S.A."/>
            <person name="Caldana C."/>
            <person name="Canovas D."/>
            <person name="Cerqueira G.C."/>
            <person name="Chen F."/>
            <person name="Chen W."/>
            <person name="Choi C."/>
            <person name="Clum A."/>
            <person name="Dos Santos R.A."/>
            <person name="Damasio A.R."/>
            <person name="Diallinas G."/>
            <person name="Emri T."/>
            <person name="Fekete E."/>
            <person name="Flipphi M."/>
            <person name="Freyberg S."/>
            <person name="Gallo A."/>
            <person name="Gournas C."/>
            <person name="Habgood R."/>
            <person name="Hainaut M."/>
            <person name="Harispe M.L."/>
            <person name="Henrissat B."/>
            <person name="Hilden K.S."/>
            <person name="Hope R."/>
            <person name="Hossain A."/>
            <person name="Karabika E."/>
            <person name="Karaffa L."/>
            <person name="Karanyi Z."/>
            <person name="Krasevec N."/>
            <person name="Kuo A."/>
            <person name="Kusch H."/>
            <person name="LaButti K."/>
            <person name="Lagendijk E.L."/>
            <person name="Lapidus A."/>
            <person name="Levasseur A."/>
            <person name="Lindquist E."/>
            <person name="Lipzen A."/>
            <person name="Logrieco A.F."/>
            <person name="MacCabe A."/>
            <person name="Maekelae M.R."/>
            <person name="Malavazi I."/>
            <person name="Melin P."/>
            <person name="Meyer V."/>
            <person name="Mielnichuk N."/>
            <person name="Miskei M."/>
            <person name="Molnar A.P."/>
            <person name="Mule G."/>
            <person name="Ngan C.Y."/>
            <person name="Orejas M."/>
            <person name="Orosz E."/>
            <person name="Ouedraogo J.P."/>
            <person name="Overkamp K.M."/>
            <person name="Park H.-S."/>
            <person name="Perrone G."/>
            <person name="Piumi F."/>
            <person name="Punt P.J."/>
            <person name="Ram A.F."/>
            <person name="Ramon A."/>
            <person name="Rauscher S."/>
            <person name="Record E."/>
            <person name="Riano-Pachon D.M."/>
            <person name="Robert V."/>
            <person name="Roehrig J."/>
            <person name="Ruller R."/>
            <person name="Salamov A."/>
            <person name="Salih N.S."/>
            <person name="Samson R.A."/>
            <person name="Sandor E."/>
            <person name="Sanguinetti M."/>
            <person name="Schuetze T."/>
            <person name="Sepcic K."/>
            <person name="Shelest E."/>
            <person name="Sherlock G."/>
            <person name="Sophianopoulou V."/>
            <person name="Squina F.M."/>
            <person name="Sun H."/>
            <person name="Susca A."/>
            <person name="Todd R.B."/>
            <person name="Tsang A."/>
            <person name="Unkles S.E."/>
            <person name="van de Wiele N."/>
            <person name="van Rossen-Uffink D."/>
            <person name="Oliveira J.V."/>
            <person name="Vesth T.C."/>
            <person name="Visser J."/>
            <person name="Yu J.-H."/>
            <person name="Zhou M."/>
            <person name="Andersen M.R."/>
            <person name="Archer D.B."/>
            <person name="Baker S.E."/>
            <person name="Benoit I."/>
            <person name="Brakhage A.A."/>
            <person name="Braus G.H."/>
            <person name="Fischer R."/>
            <person name="Frisvad J.C."/>
            <person name="Goldman G.H."/>
            <person name="Houbraken J."/>
            <person name="Oakley B."/>
            <person name="Pocsi I."/>
            <person name="Scazzocchio C."/>
            <person name="Seiboth B."/>
            <person name="vanKuyk P.A."/>
            <person name="Wortman J."/>
            <person name="Dyer P.S."/>
            <person name="Grigoriev I.V."/>
        </authorList>
    </citation>
    <scope>NUCLEOTIDE SEQUENCE [LARGE SCALE GENOMIC DNA]</scope>
    <source>
        <strain evidence="2">ATCC 16872 / CBS 172.66 / WB 5094</strain>
    </source>
</reference>
<sequence>MDLALIAASGTPWVAFPTNNTETSCCLVSVANSVSLMDFYFLNPEINADCTNLELGEAYCIAAVGDISTYSGYPITTPWITVATASFPAVDTSIPTITSDPGFIYTPTYLPNAPGTTTAAHPTGTTMTPHII</sequence>
<name>A0A1L9WIL7_ASPA1</name>
<accession>A0A1L9WIL7</accession>
<gene>
    <name evidence="1" type="ORF">ASPACDRAFT_64009</name>
</gene>
<keyword evidence="2" id="KW-1185">Reference proteome</keyword>
<dbReference type="GeneID" id="30977768"/>
<proteinExistence type="predicted"/>
<protein>
    <recommendedName>
        <fullName evidence="3">LysM domain-containing protein</fullName>
    </recommendedName>
</protein>
<dbReference type="STRING" id="690307.A0A1L9WIL7"/>
<dbReference type="InterPro" id="IPR036779">
    <property type="entry name" value="LysM_dom_sf"/>
</dbReference>
<dbReference type="RefSeq" id="XP_020052358.1">
    <property type="nucleotide sequence ID" value="XM_020203954.1"/>
</dbReference>
<dbReference type="AlphaFoldDB" id="A0A1L9WIL7"/>
<dbReference type="VEuPathDB" id="FungiDB:ASPACDRAFT_64009"/>
<evidence type="ECO:0008006" key="3">
    <source>
        <dbReference type="Google" id="ProtNLM"/>
    </source>
</evidence>
<evidence type="ECO:0000313" key="2">
    <source>
        <dbReference type="Proteomes" id="UP000184546"/>
    </source>
</evidence>